<evidence type="ECO:0000256" key="4">
    <source>
        <dbReference type="ARBA" id="ARBA00022692"/>
    </source>
</evidence>
<evidence type="ECO:0000256" key="9">
    <source>
        <dbReference type="ARBA" id="ARBA00023170"/>
    </source>
</evidence>
<evidence type="ECO:0000256" key="12">
    <source>
        <dbReference type="ARBA" id="ARBA00023303"/>
    </source>
</evidence>
<dbReference type="SUPFAM" id="SSF53850">
    <property type="entry name" value="Periplasmic binding protein-like II"/>
    <property type="match status" value="1"/>
</dbReference>
<dbReference type="InterPro" id="IPR001320">
    <property type="entry name" value="Iontro_rcpt_C"/>
</dbReference>
<accession>A0AAN7QHU0</accession>
<protein>
    <recommendedName>
        <fullName evidence="16">Ionotropic glutamate receptor C-terminal domain-containing protein</fullName>
    </recommendedName>
</protein>
<dbReference type="GO" id="GO:0015276">
    <property type="term" value="F:ligand-gated monoatomic ion channel activity"/>
    <property type="evidence" value="ECO:0007669"/>
    <property type="project" value="InterPro"/>
</dbReference>
<evidence type="ECO:0000256" key="6">
    <source>
        <dbReference type="ARBA" id="ARBA00022989"/>
    </source>
</evidence>
<dbReference type="CDD" id="cd19990">
    <property type="entry name" value="PBP1_GABAb_receptor_plant"/>
    <property type="match status" value="1"/>
</dbReference>
<sequence>MALFSPTSIIFLATASMALSPAENIHFWLTCFCIMLASTFHPTFGNVAAATPVSPGLEMVKVGVIMEQKTTTEEAISKYMGMAWSDFYSERPSYRTRLSLHFMDPQNDVVAAASAALKLIEDKEVHAIIGPLWSEQAKFVVDLGTKAQVPVISFSATSPFLCPAQRPYFVRTAYEDSFQVRAMAAIIQAYGWREVVPIYEDTEYGNGLIPFLIDAFQEVDVKIPYRSAISPSSRDDDIEDELNRLMMMQTRVFMVHMTASLGSRLFSIANGAGMLNKGTVWIVTDGLSSLLDPVEPAAVDSMQGVIGVRPHLPGSSDRLRSFKKKHSIYRTHDNLFALWAYDTVWALAEAVERTWNPSKTQYVRRSSTRNSPTTALDLSDVGISELGPGIAGYMRRFNMVNGLSGHFQLVNGQLQPSAIEVFNVVGRKERVIGYWIPKYGLSKIYQAATNNNFTRKEYGEYYGSGYSVPEDVLKPPIWPGDALEQPKGWVIPVKGKTMKIGVPVTISMKEFFYIEWPDDQGQQSGATVGAPTFSGFSYDVFLEVLNELPFSISPYEFVPFMNASRQSAGSYNDLLYGIKLGEYEMVVGDTTIVANRSSYVDFSLPYSESGVSMLVAIKDDERQNMWIFLKPLRWDLWLTAGVAFMFTGLVVWVLERHNDKDFSGSQGRRLGISLWFSFSTLVFAHREKVHNNLTRVVVVIWVFVVLIITQSYTASLASFLTVQRLQPKFVSVQDLVKNRQYVGYQGHSFVRELLIRQLKFDPSRLIGYPSIDYFHDALSKGGANGGVDAIFDETPYLRLFLAQHCNKYTLVGSVYKTDGFGFAFKQGSPLVSYFSRAVLAVTENKDKMEAIERKNSLSPDVSCRQDTAAEQADRVISLENPSLGVYSFGGLFIISAAVSLSALLVELLHSRCRRDRRRTCWKSNEGLQLPLGWSKALRIMVTKEEFGDRHLMSSTYLGRDLDKNSSRIVPWRSPVSVTTDHAGGGDASAP</sequence>
<dbReference type="GO" id="GO:0016020">
    <property type="term" value="C:membrane"/>
    <property type="evidence" value="ECO:0007669"/>
    <property type="project" value="UniProtKB-SubCell"/>
</dbReference>
<dbReference type="EMBL" id="JAXQNO010000023">
    <property type="protein sequence ID" value="KAK4765455.1"/>
    <property type="molecule type" value="Genomic_DNA"/>
</dbReference>
<keyword evidence="5 15" id="KW-0732">Signal</keyword>
<gene>
    <name evidence="17" type="ORF">SAY86_026545</name>
</gene>
<feature type="disulfide bond" evidence="13">
    <location>
        <begin position="805"/>
        <end position="863"/>
    </location>
</feature>
<evidence type="ECO:0000256" key="10">
    <source>
        <dbReference type="ARBA" id="ARBA00023180"/>
    </source>
</evidence>
<dbReference type="Pfam" id="PF00060">
    <property type="entry name" value="Lig_chan"/>
    <property type="match status" value="1"/>
</dbReference>
<evidence type="ECO:0000259" key="16">
    <source>
        <dbReference type="SMART" id="SM00079"/>
    </source>
</evidence>
<comment type="subcellular location">
    <subcellularLocation>
        <location evidence="1">Membrane</location>
        <topology evidence="1">Multi-pass membrane protein</topology>
    </subcellularLocation>
</comment>
<evidence type="ECO:0000256" key="2">
    <source>
        <dbReference type="ARBA" id="ARBA00008685"/>
    </source>
</evidence>
<comment type="similarity">
    <text evidence="2">Belongs to the glutamate-gated ion channel (TC 1.A.10.1) family.</text>
</comment>
<feature type="chain" id="PRO_5042814328" description="Ionotropic glutamate receptor C-terminal domain-containing protein" evidence="15">
    <location>
        <begin position="19"/>
        <end position="990"/>
    </location>
</feature>
<feature type="transmembrane region" description="Helical" evidence="14">
    <location>
        <begin position="696"/>
        <end position="720"/>
    </location>
</feature>
<evidence type="ECO:0000256" key="8">
    <source>
        <dbReference type="ARBA" id="ARBA00023136"/>
    </source>
</evidence>
<keyword evidence="18" id="KW-1185">Reference proteome</keyword>
<dbReference type="FunFam" id="3.40.190.10:FF:000217">
    <property type="entry name" value="Glutamate receptor"/>
    <property type="match status" value="1"/>
</dbReference>
<evidence type="ECO:0000256" key="1">
    <source>
        <dbReference type="ARBA" id="ARBA00004141"/>
    </source>
</evidence>
<evidence type="ECO:0000256" key="3">
    <source>
        <dbReference type="ARBA" id="ARBA00022448"/>
    </source>
</evidence>
<dbReference type="InterPro" id="IPR001828">
    <property type="entry name" value="ANF_lig-bd_rcpt"/>
</dbReference>
<organism evidence="17 18">
    <name type="scientific">Trapa natans</name>
    <name type="common">Water chestnut</name>
    <dbReference type="NCBI Taxonomy" id="22666"/>
    <lineage>
        <taxon>Eukaryota</taxon>
        <taxon>Viridiplantae</taxon>
        <taxon>Streptophyta</taxon>
        <taxon>Embryophyta</taxon>
        <taxon>Tracheophyta</taxon>
        <taxon>Spermatophyta</taxon>
        <taxon>Magnoliopsida</taxon>
        <taxon>eudicotyledons</taxon>
        <taxon>Gunneridae</taxon>
        <taxon>Pentapetalae</taxon>
        <taxon>rosids</taxon>
        <taxon>malvids</taxon>
        <taxon>Myrtales</taxon>
        <taxon>Lythraceae</taxon>
        <taxon>Trapa</taxon>
    </lineage>
</organism>
<evidence type="ECO:0000256" key="5">
    <source>
        <dbReference type="ARBA" id="ARBA00022729"/>
    </source>
</evidence>
<dbReference type="InterPro" id="IPR028082">
    <property type="entry name" value="Peripla_BP_I"/>
</dbReference>
<keyword evidence="3" id="KW-0813">Transport</keyword>
<reference evidence="17 18" key="1">
    <citation type="journal article" date="2023" name="Hortic Res">
        <title>Pangenome of water caltrop reveals structural variations and asymmetric subgenome divergence after allopolyploidization.</title>
        <authorList>
            <person name="Zhang X."/>
            <person name="Chen Y."/>
            <person name="Wang L."/>
            <person name="Yuan Y."/>
            <person name="Fang M."/>
            <person name="Shi L."/>
            <person name="Lu R."/>
            <person name="Comes H.P."/>
            <person name="Ma Y."/>
            <person name="Chen Y."/>
            <person name="Huang G."/>
            <person name="Zhou Y."/>
            <person name="Zheng Z."/>
            <person name="Qiu Y."/>
        </authorList>
    </citation>
    <scope>NUCLEOTIDE SEQUENCE [LARGE SCALE GENOMIC DNA]</scope>
    <source>
        <strain evidence="17">F231</strain>
    </source>
</reference>
<dbReference type="SUPFAM" id="SSF53822">
    <property type="entry name" value="Periplasmic binding protein-like I"/>
    <property type="match status" value="1"/>
</dbReference>
<keyword evidence="12" id="KW-0407">Ion channel</keyword>
<dbReference type="FunFam" id="1.10.287.70:FF:000037">
    <property type="entry name" value="Glutamate receptor"/>
    <property type="match status" value="1"/>
</dbReference>
<keyword evidence="9" id="KW-0675">Receptor</keyword>
<dbReference type="PANTHER" id="PTHR34836">
    <property type="entry name" value="OS06G0188250 PROTEIN"/>
    <property type="match status" value="1"/>
</dbReference>
<dbReference type="FunFam" id="3.40.50.2300:FF:000081">
    <property type="entry name" value="Glutamate receptor"/>
    <property type="match status" value="1"/>
</dbReference>
<feature type="transmembrane region" description="Helical" evidence="14">
    <location>
        <begin position="634"/>
        <end position="654"/>
    </location>
</feature>
<dbReference type="AlphaFoldDB" id="A0AAN7QHU0"/>
<dbReference type="SMART" id="SM00079">
    <property type="entry name" value="PBPe"/>
    <property type="match status" value="1"/>
</dbReference>
<evidence type="ECO:0000256" key="15">
    <source>
        <dbReference type="SAM" id="SignalP"/>
    </source>
</evidence>
<dbReference type="InterPro" id="IPR015683">
    <property type="entry name" value="Ionotropic_Glu_rcpt"/>
</dbReference>
<feature type="domain" description="Ionotropic glutamate receptor C-terminal" evidence="16">
    <location>
        <begin position="499"/>
        <end position="856"/>
    </location>
</feature>
<evidence type="ECO:0000256" key="7">
    <source>
        <dbReference type="ARBA" id="ARBA00023065"/>
    </source>
</evidence>
<dbReference type="PIRSF" id="PIRSF037090">
    <property type="entry name" value="Iontro_Glu-like_rcpt_pln"/>
    <property type="match status" value="1"/>
</dbReference>
<dbReference type="Pfam" id="PF10613">
    <property type="entry name" value="Lig_chan-Glu_bd"/>
    <property type="match status" value="1"/>
</dbReference>
<keyword evidence="4 14" id="KW-0812">Transmembrane</keyword>
<dbReference type="Gene3D" id="3.40.50.2300">
    <property type="match status" value="3"/>
</dbReference>
<evidence type="ECO:0000256" key="13">
    <source>
        <dbReference type="PIRSR" id="PIRSR037090-50"/>
    </source>
</evidence>
<dbReference type="InterPro" id="IPR019594">
    <property type="entry name" value="Glu/Gly-bd"/>
</dbReference>
<proteinExistence type="inferred from homology"/>
<dbReference type="Gene3D" id="1.10.287.70">
    <property type="match status" value="1"/>
</dbReference>
<evidence type="ECO:0000313" key="18">
    <source>
        <dbReference type="Proteomes" id="UP001346149"/>
    </source>
</evidence>
<keyword evidence="13" id="KW-1015">Disulfide bond</keyword>
<feature type="transmembrane region" description="Helical" evidence="14">
    <location>
        <begin position="883"/>
        <end position="908"/>
    </location>
</feature>
<dbReference type="Proteomes" id="UP001346149">
    <property type="component" value="Unassembled WGS sequence"/>
</dbReference>
<dbReference type="InterPro" id="IPR017103">
    <property type="entry name" value="Iontropic_Glu_rcpt_pln"/>
</dbReference>
<dbReference type="Pfam" id="PF01094">
    <property type="entry name" value="ANF_receptor"/>
    <property type="match status" value="1"/>
</dbReference>
<keyword evidence="11" id="KW-1071">Ligand-gated ion channel</keyword>
<keyword evidence="6 14" id="KW-1133">Transmembrane helix</keyword>
<dbReference type="PANTHER" id="PTHR34836:SF7">
    <property type="entry name" value="RECEPTOR LIGAND BINDING REGION DOMAIN-CONTAINING PROTEIN"/>
    <property type="match status" value="1"/>
</dbReference>
<name>A0AAN7QHU0_TRANT</name>
<comment type="caution">
    <text evidence="17">The sequence shown here is derived from an EMBL/GenBank/DDBJ whole genome shotgun (WGS) entry which is preliminary data.</text>
</comment>
<feature type="signal peptide" evidence="15">
    <location>
        <begin position="1"/>
        <end position="18"/>
    </location>
</feature>
<dbReference type="InterPro" id="IPR044440">
    <property type="entry name" value="GABAb_receptor_plant_PBP1"/>
</dbReference>
<evidence type="ECO:0000256" key="14">
    <source>
        <dbReference type="SAM" id="Phobius"/>
    </source>
</evidence>
<evidence type="ECO:0000256" key="11">
    <source>
        <dbReference type="ARBA" id="ARBA00023286"/>
    </source>
</evidence>
<keyword evidence="10" id="KW-0325">Glycoprotein</keyword>
<keyword evidence="7" id="KW-0406">Ion transport</keyword>
<dbReference type="Gene3D" id="3.40.190.10">
    <property type="entry name" value="Periplasmic binding protein-like II"/>
    <property type="match status" value="1"/>
</dbReference>
<keyword evidence="8 14" id="KW-0472">Membrane</keyword>
<dbReference type="CDD" id="cd13686">
    <property type="entry name" value="GluR_Plant"/>
    <property type="match status" value="1"/>
</dbReference>
<evidence type="ECO:0000313" key="17">
    <source>
        <dbReference type="EMBL" id="KAK4765455.1"/>
    </source>
</evidence>